<feature type="non-terminal residue" evidence="1">
    <location>
        <position position="40"/>
    </location>
</feature>
<name>A0A498SUA8_ACAVI</name>
<dbReference type="Proteomes" id="UP000276991">
    <property type="component" value="Unassembled WGS sequence"/>
</dbReference>
<evidence type="ECO:0000313" key="2">
    <source>
        <dbReference type="Proteomes" id="UP000276991"/>
    </source>
</evidence>
<accession>A0A498SUA8</accession>
<dbReference type="AlphaFoldDB" id="A0A498SUA8"/>
<protein>
    <submittedName>
        <fullName evidence="1">Uncharacterized protein</fullName>
    </submittedName>
</protein>
<gene>
    <name evidence="1" type="ORF">NAV_LOCUS10267</name>
</gene>
<keyword evidence="2" id="KW-1185">Reference proteome</keyword>
<reference evidence="1 2" key="1">
    <citation type="submission" date="2018-08" db="EMBL/GenBank/DDBJ databases">
        <authorList>
            <person name="Laetsch R D."/>
            <person name="Stevens L."/>
            <person name="Kumar S."/>
            <person name="Blaxter L. M."/>
        </authorList>
    </citation>
    <scope>NUCLEOTIDE SEQUENCE [LARGE SCALE GENOMIC DNA]</scope>
</reference>
<organism evidence="1 2">
    <name type="scientific">Acanthocheilonema viteae</name>
    <name type="common">Filarial nematode worm</name>
    <name type="synonym">Dipetalonema viteae</name>
    <dbReference type="NCBI Taxonomy" id="6277"/>
    <lineage>
        <taxon>Eukaryota</taxon>
        <taxon>Metazoa</taxon>
        <taxon>Ecdysozoa</taxon>
        <taxon>Nematoda</taxon>
        <taxon>Chromadorea</taxon>
        <taxon>Rhabditida</taxon>
        <taxon>Spirurina</taxon>
        <taxon>Spiruromorpha</taxon>
        <taxon>Filarioidea</taxon>
        <taxon>Onchocercidae</taxon>
        <taxon>Acanthocheilonema</taxon>
    </lineage>
</organism>
<sequence length="40" mass="4504">MSQQGEEFAEQLEAGFGKATELIQEELSELVTHWKLIIIG</sequence>
<dbReference type="OrthoDB" id="10338057at2759"/>
<proteinExistence type="predicted"/>
<dbReference type="EMBL" id="UPTC01006094">
    <property type="protein sequence ID" value="VBB35476.1"/>
    <property type="molecule type" value="Genomic_DNA"/>
</dbReference>
<evidence type="ECO:0000313" key="1">
    <source>
        <dbReference type="EMBL" id="VBB35476.1"/>
    </source>
</evidence>